<dbReference type="EMBL" id="SMFT01000001">
    <property type="protein sequence ID" value="TCK01998.1"/>
    <property type="molecule type" value="Genomic_DNA"/>
</dbReference>
<dbReference type="RefSeq" id="WP_132689091.1">
    <property type="nucleotide sequence ID" value="NZ_SMFT01000001.1"/>
</dbReference>
<comment type="caution">
    <text evidence="2">The sequence shown here is derived from an EMBL/GenBank/DDBJ whole genome shotgun (WGS) entry which is preliminary data.</text>
</comment>
<keyword evidence="3" id="KW-1185">Reference proteome</keyword>
<evidence type="ECO:0000313" key="3">
    <source>
        <dbReference type="Proteomes" id="UP000294702"/>
    </source>
</evidence>
<accession>A0A4R1G2Y4</accession>
<sequence length="79" mass="9245">MNEQNKLSKLERQQKRHTKEFLISFLGVWLVIAVLAEIFIVIEVLDNHPGYLITSIIALAFVLIFFALFVWNKKTKDKI</sequence>
<proteinExistence type="predicted"/>
<keyword evidence="1" id="KW-1133">Transmembrane helix</keyword>
<keyword evidence="1" id="KW-0812">Transmembrane</keyword>
<evidence type="ECO:0000256" key="1">
    <source>
        <dbReference type="SAM" id="Phobius"/>
    </source>
</evidence>
<evidence type="ECO:0000313" key="2">
    <source>
        <dbReference type="EMBL" id="TCK01998.1"/>
    </source>
</evidence>
<reference evidence="2 3" key="1">
    <citation type="submission" date="2019-03" db="EMBL/GenBank/DDBJ databases">
        <title>Genomic Encyclopedia of Type Strains, Phase IV (KMG-IV): sequencing the most valuable type-strain genomes for metagenomic binning, comparative biology and taxonomic classification.</title>
        <authorList>
            <person name="Goeker M."/>
        </authorList>
    </citation>
    <scope>NUCLEOTIDE SEQUENCE [LARGE SCALE GENOMIC DNA]</scope>
    <source>
        <strain evidence="2 3">DSM 15534</strain>
    </source>
</reference>
<keyword evidence="1" id="KW-0472">Membrane</keyword>
<gene>
    <name evidence="2" type="ORF">EV694_0645</name>
</gene>
<feature type="transmembrane region" description="Helical" evidence="1">
    <location>
        <begin position="51"/>
        <end position="71"/>
    </location>
</feature>
<protein>
    <submittedName>
        <fullName evidence="2">Uncharacterized protein</fullName>
    </submittedName>
</protein>
<dbReference type="Proteomes" id="UP000294702">
    <property type="component" value="Unassembled WGS sequence"/>
</dbReference>
<dbReference type="AlphaFoldDB" id="A0A4R1G2Y4"/>
<organism evidence="2 3">
    <name type="scientific">Volucribacter psittacicida</name>
    <dbReference type="NCBI Taxonomy" id="203482"/>
    <lineage>
        <taxon>Bacteria</taxon>
        <taxon>Pseudomonadati</taxon>
        <taxon>Pseudomonadota</taxon>
        <taxon>Gammaproteobacteria</taxon>
        <taxon>Pasteurellales</taxon>
        <taxon>Pasteurellaceae</taxon>
        <taxon>Volucribacter</taxon>
    </lineage>
</organism>
<name>A0A4R1G2Y4_9PAST</name>
<feature type="transmembrane region" description="Helical" evidence="1">
    <location>
        <begin position="21"/>
        <end position="45"/>
    </location>
</feature>